<organism evidence="1 2">
    <name type="scientific">Flavobacterium suaedae</name>
    <dbReference type="NCBI Taxonomy" id="1767027"/>
    <lineage>
        <taxon>Bacteria</taxon>
        <taxon>Pseudomonadati</taxon>
        <taxon>Bacteroidota</taxon>
        <taxon>Flavobacteriia</taxon>
        <taxon>Flavobacteriales</taxon>
        <taxon>Flavobacteriaceae</taxon>
        <taxon>Flavobacterium</taxon>
    </lineage>
</organism>
<evidence type="ECO:0000313" key="1">
    <source>
        <dbReference type="EMBL" id="GGB70000.1"/>
    </source>
</evidence>
<name>A0ABQ1JIR9_9FLAO</name>
<dbReference type="RefSeq" id="WP_188619907.1">
    <property type="nucleotide sequence ID" value="NZ_BMJE01000002.1"/>
</dbReference>
<dbReference type="SUPFAM" id="SSF56399">
    <property type="entry name" value="ADP-ribosylation"/>
    <property type="match status" value="1"/>
</dbReference>
<evidence type="ECO:0008006" key="3">
    <source>
        <dbReference type="Google" id="ProtNLM"/>
    </source>
</evidence>
<comment type="caution">
    <text evidence="1">The sequence shown here is derived from an EMBL/GenBank/DDBJ whole genome shotgun (WGS) entry which is preliminary data.</text>
</comment>
<protein>
    <recommendedName>
        <fullName evidence="3">Cthe-2314-like HEPN domain-containing protein</fullName>
    </recommendedName>
</protein>
<accession>A0ABQ1JIR9</accession>
<dbReference type="Proteomes" id="UP000615760">
    <property type="component" value="Unassembled WGS sequence"/>
</dbReference>
<dbReference type="EMBL" id="BMJE01000002">
    <property type="protein sequence ID" value="GGB70000.1"/>
    <property type="molecule type" value="Genomic_DNA"/>
</dbReference>
<keyword evidence="2" id="KW-1185">Reference proteome</keyword>
<gene>
    <name evidence="1" type="ORF">GCM10007424_07440</name>
</gene>
<sequence length="245" mass="29723">MENHYKIVNKSYRVGELISTSKNIDIKRKYRFKELTHLFNLIYNVSLKHDIAVHKIIELIHTQNLTSIKVNEHISNSIIEIKNEIERTKFNIRREFRYFNDFILDKVRKDTFKENGNRLPDRFESHFFFKTIDDCIKYLTRLKSMDHRKKSWLYFKIFHIVEVVFIDQKNQHIGDNNLLTYFSNTYTSTDFYNQARDYLFSKNSLSPLKEIVFQGKYKVINKTKVLLFQKFYISFKPFKLGSFYC</sequence>
<proteinExistence type="predicted"/>
<evidence type="ECO:0000313" key="2">
    <source>
        <dbReference type="Proteomes" id="UP000615760"/>
    </source>
</evidence>
<reference evidence="2" key="1">
    <citation type="journal article" date="2019" name="Int. J. Syst. Evol. Microbiol.">
        <title>The Global Catalogue of Microorganisms (GCM) 10K type strain sequencing project: providing services to taxonomists for standard genome sequencing and annotation.</title>
        <authorList>
            <consortium name="The Broad Institute Genomics Platform"/>
            <consortium name="The Broad Institute Genome Sequencing Center for Infectious Disease"/>
            <person name="Wu L."/>
            <person name="Ma J."/>
        </authorList>
    </citation>
    <scope>NUCLEOTIDE SEQUENCE [LARGE SCALE GENOMIC DNA]</scope>
    <source>
        <strain evidence="2">CGMCC 1.15461</strain>
    </source>
</reference>